<sequence length="192" mass="22092">MQGQSERFNSSDADVIFRSSDNVLFRLHKQNLECTTGGFPPANTPSHPDDIVSLSESAKVLETLFTAAYPLPFPSMRDLDFDSLLELADAAEKYQVFSIIQACRREFYDLTLDKGLHTNTADLKSKRIKLLQLAIKHSDTEFMDILPRLLLRARPLEVVNIMPEQMYKQWTLERENEMVAQNRLAMMNFYAK</sequence>
<proteinExistence type="predicted"/>
<protein>
    <recommendedName>
        <fullName evidence="3">BTB domain-containing protein</fullName>
    </recommendedName>
</protein>
<dbReference type="Proteomes" id="UP000518752">
    <property type="component" value="Unassembled WGS sequence"/>
</dbReference>
<evidence type="ECO:0000313" key="1">
    <source>
        <dbReference type="EMBL" id="KAF5393082.1"/>
    </source>
</evidence>
<reference evidence="1 2" key="1">
    <citation type="journal article" date="2020" name="ISME J.">
        <title>Uncovering the hidden diversity of litter-decomposition mechanisms in mushroom-forming fungi.</title>
        <authorList>
            <person name="Floudas D."/>
            <person name="Bentzer J."/>
            <person name="Ahren D."/>
            <person name="Johansson T."/>
            <person name="Persson P."/>
            <person name="Tunlid A."/>
        </authorList>
    </citation>
    <scope>NUCLEOTIDE SEQUENCE [LARGE SCALE GENOMIC DNA]</scope>
    <source>
        <strain evidence="1 2">CBS 406.79</strain>
    </source>
</reference>
<evidence type="ECO:0008006" key="3">
    <source>
        <dbReference type="Google" id="ProtNLM"/>
    </source>
</evidence>
<evidence type="ECO:0000313" key="2">
    <source>
        <dbReference type="Proteomes" id="UP000518752"/>
    </source>
</evidence>
<organism evidence="1 2">
    <name type="scientific">Collybiopsis confluens</name>
    <dbReference type="NCBI Taxonomy" id="2823264"/>
    <lineage>
        <taxon>Eukaryota</taxon>
        <taxon>Fungi</taxon>
        <taxon>Dikarya</taxon>
        <taxon>Basidiomycota</taxon>
        <taxon>Agaricomycotina</taxon>
        <taxon>Agaricomycetes</taxon>
        <taxon>Agaricomycetidae</taxon>
        <taxon>Agaricales</taxon>
        <taxon>Marasmiineae</taxon>
        <taxon>Omphalotaceae</taxon>
        <taxon>Collybiopsis</taxon>
    </lineage>
</organism>
<dbReference type="OrthoDB" id="3184970at2759"/>
<name>A0A8H5MGI1_9AGAR</name>
<comment type="caution">
    <text evidence="1">The sequence shown here is derived from an EMBL/GenBank/DDBJ whole genome shotgun (WGS) entry which is preliminary data.</text>
</comment>
<keyword evidence="2" id="KW-1185">Reference proteome</keyword>
<dbReference type="EMBL" id="JAACJN010000003">
    <property type="protein sequence ID" value="KAF5393082.1"/>
    <property type="molecule type" value="Genomic_DNA"/>
</dbReference>
<dbReference type="AlphaFoldDB" id="A0A8H5MGI1"/>
<accession>A0A8H5MGI1</accession>
<gene>
    <name evidence="1" type="ORF">D9757_001264</name>
</gene>